<proteinExistence type="inferred from homology"/>
<organism evidence="9 10">
    <name type="scientific">Flavobacterium branchiicola</name>
    <dbReference type="NCBI Taxonomy" id="1114875"/>
    <lineage>
        <taxon>Bacteria</taxon>
        <taxon>Pseudomonadati</taxon>
        <taxon>Bacteroidota</taxon>
        <taxon>Flavobacteriia</taxon>
        <taxon>Flavobacteriales</taxon>
        <taxon>Flavobacteriaceae</taxon>
        <taxon>Flavobacterium</taxon>
    </lineage>
</organism>
<dbReference type="PANTHER" id="PTHR21716:SF67">
    <property type="entry name" value="TRANSPORT PROTEIN YDIK-RELATED"/>
    <property type="match status" value="1"/>
</dbReference>
<evidence type="ECO:0000256" key="2">
    <source>
        <dbReference type="ARBA" id="ARBA00009773"/>
    </source>
</evidence>
<dbReference type="Pfam" id="PF01594">
    <property type="entry name" value="AI-2E_transport"/>
    <property type="match status" value="1"/>
</dbReference>
<evidence type="ECO:0000256" key="1">
    <source>
        <dbReference type="ARBA" id="ARBA00004651"/>
    </source>
</evidence>
<feature type="transmembrane region" description="Helical" evidence="8">
    <location>
        <begin position="218"/>
        <end position="237"/>
    </location>
</feature>
<evidence type="ECO:0000256" key="3">
    <source>
        <dbReference type="ARBA" id="ARBA00022448"/>
    </source>
</evidence>
<feature type="transmembrane region" description="Helical" evidence="8">
    <location>
        <begin position="159"/>
        <end position="181"/>
    </location>
</feature>
<evidence type="ECO:0000256" key="7">
    <source>
        <dbReference type="ARBA" id="ARBA00023136"/>
    </source>
</evidence>
<feature type="transmembrane region" description="Helical" evidence="8">
    <location>
        <begin position="69"/>
        <end position="88"/>
    </location>
</feature>
<keyword evidence="7 8" id="KW-0472">Membrane</keyword>
<evidence type="ECO:0000256" key="4">
    <source>
        <dbReference type="ARBA" id="ARBA00022475"/>
    </source>
</evidence>
<evidence type="ECO:0000256" key="8">
    <source>
        <dbReference type="SAM" id="Phobius"/>
    </source>
</evidence>
<evidence type="ECO:0000313" key="10">
    <source>
        <dbReference type="Proteomes" id="UP001595935"/>
    </source>
</evidence>
<feature type="transmembrane region" description="Helical" evidence="8">
    <location>
        <begin position="12"/>
        <end position="34"/>
    </location>
</feature>
<comment type="caution">
    <text evidence="9">The sequence shown here is derived from an EMBL/GenBank/DDBJ whole genome shotgun (WGS) entry which is preliminary data.</text>
</comment>
<gene>
    <name evidence="9" type="ORF">ACFO5S_11290</name>
</gene>
<dbReference type="PANTHER" id="PTHR21716">
    <property type="entry name" value="TRANSMEMBRANE PROTEIN"/>
    <property type="match status" value="1"/>
</dbReference>
<feature type="transmembrane region" description="Helical" evidence="8">
    <location>
        <begin position="243"/>
        <end position="272"/>
    </location>
</feature>
<feature type="transmembrane region" description="Helical" evidence="8">
    <location>
        <begin position="40"/>
        <end position="57"/>
    </location>
</feature>
<comment type="subcellular location">
    <subcellularLocation>
        <location evidence="1">Cell membrane</location>
        <topology evidence="1">Multi-pass membrane protein</topology>
    </subcellularLocation>
</comment>
<dbReference type="RefSeq" id="WP_213258030.1">
    <property type="nucleotide sequence ID" value="NZ_JAGYWA010000004.1"/>
</dbReference>
<keyword evidence="4" id="KW-1003">Cell membrane</keyword>
<accession>A0ABV9PGT3</accession>
<keyword evidence="10" id="KW-1185">Reference proteome</keyword>
<dbReference type="Proteomes" id="UP001595935">
    <property type="component" value="Unassembled WGS sequence"/>
</dbReference>
<evidence type="ECO:0000256" key="6">
    <source>
        <dbReference type="ARBA" id="ARBA00022989"/>
    </source>
</evidence>
<keyword evidence="3" id="KW-0813">Transport</keyword>
<protein>
    <submittedName>
        <fullName evidence="9">AI-2E family transporter</fullName>
    </submittedName>
</protein>
<feature type="transmembrane region" description="Helical" evidence="8">
    <location>
        <begin position="306"/>
        <end position="335"/>
    </location>
</feature>
<evidence type="ECO:0000256" key="5">
    <source>
        <dbReference type="ARBA" id="ARBA00022692"/>
    </source>
</evidence>
<keyword evidence="6 8" id="KW-1133">Transmembrane helix</keyword>
<name>A0ABV9PGT3_9FLAO</name>
<reference evidence="10" key="1">
    <citation type="journal article" date="2019" name="Int. J. Syst. Evol. Microbiol.">
        <title>The Global Catalogue of Microorganisms (GCM) 10K type strain sequencing project: providing services to taxonomists for standard genome sequencing and annotation.</title>
        <authorList>
            <consortium name="The Broad Institute Genomics Platform"/>
            <consortium name="The Broad Institute Genome Sequencing Center for Infectious Disease"/>
            <person name="Wu L."/>
            <person name="Ma J."/>
        </authorList>
    </citation>
    <scope>NUCLEOTIDE SEQUENCE [LARGE SCALE GENOMIC DNA]</scope>
    <source>
        <strain evidence="10">WYCCWR 13023</strain>
    </source>
</reference>
<keyword evidence="5 8" id="KW-0812">Transmembrane</keyword>
<comment type="similarity">
    <text evidence="2">Belongs to the autoinducer-2 exporter (AI-2E) (TC 2.A.86) family.</text>
</comment>
<sequence length="355" mass="38936">MENSNLTKRKELFGTILQLVFVLLIVGFCLMLLLPFFMPILWAIILAVIFYPFFNFLQGKLKGRKSLASVLITVTIVALMILPVIYFLSSAISNFLELKNSFDAGTLKIAPPGESIKDWPIIGKPLYEFLHLLSSDLQKGMVKYDVQIKEMSKKVMESVLSSGMAFLQFILSVIIAGILLVSTDARNMVIKLLKKIAGNKAEEIEVITVSTIHQVVKGILGVAVIQTIIQAVGLYMADIPYAGLLTLICLIFSILQIGPIIINIGVIIYLFSLGDSGHAIFWTIFFIVSGLSDNVLKPLLLGKGALVPMLIIFLGVIGGFIMSGFIGLFVGPIVFSIGYKLFIAWLDDQPAESSL</sequence>
<dbReference type="EMBL" id="JBHSGV010000004">
    <property type="protein sequence ID" value="MFC4748035.1"/>
    <property type="molecule type" value="Genomic_DNA"/>
</dbReference>
<dbReference type="InterPro" id="IPR002549">
    <property type="entry name" value="AI-2E-like"/>
</dbReference>
<evidence type="ECO:0000313" key="9">
    <source>
        <dbReference type="EMBL" id="MFC4748035.1"/>
    </source>
</evidence>